<name>A0ACC3TP53_9ASCO</name>
<evidence type="ECO:0000313" key="1">
    <source>
        <dbReference type="EMBL" id="KAK9322937.1"/>
    </source>
</evidence>
<reference evidence="2" key="1">
    <citation type="journal article" date="2024" name="Front. Bioeng. Biotechnol.">
        <title>Genome-scale model development and genomic sequencing of the oleaginous clade Lipomyces.</title>
        <authorList>
            <person name="Czajka J.J."/>
            <person name="Han Y."/>
            <person name="Kim J."/>
            <person name="Mondo S.J."/>
            <person name="Hofstad B.A."/>
            <person name="Robles A."/>
            <person name="Haridas S."/>
            <person name="Riley R."/>
            <person name="LaButti K."/>
            <person name="Pangilinan J."/>
            <person name="Andreopoulos W."/>
            <person name="Lipzen A."/>
            <person name="Yan J."/>
            <person name="Wang M."/>
            <person name="Ng V."/>
            <person name="Grigoriev I.V."/>
            <person name="Spatafora J.W."/>
            <person name="Magnuson J.K."/>
            <person name="Baker S.E."/>
            <person name="Pomraning K.R."/>
        </authorList>
    </citation>
    <scope>NUCLEOTIDE SEQUENCE [LARGE SCALE GENOMIC DNA]</scope>
    <source>
        <strain evidence="2">CBS 10300</strain>
    </source>
</reference>
<accession>A0ACC3TP53</accession>
<organism evidence="1 2">
    <name type="scientific">Lipomyces orientalis</name>
    <dbReference type="NCBI Taxonomy" id="1233043"/>
    <lineage>
        <taxon>Eukaryota</taxon>
        <taxon>Fungi</taxon>
        <taxon>Dikarya</taxon>
        <taxon>Ascomycota</taxon>
        <taxon>Saccharomycotina</taxon>
        <taxon>Lipomycetes</taxon>
        <taxon>Lipomycetales</taxon>
        <taxon>Lipomycetaceae</taxon>
        <taxon>Lipomyces</taxon>
    </lineage>
</organism>
<keyword evidence="2" id="KW-1185">Reference proteome</keyword>
<dbReference type="EMBL" id="MU970068">
    <property type="protein sequence ID" value="KAK9322937.1"/>
    <property type="molecule type" value="Genomic_DNA"/>
</dbReference>
<comment type="caution">
    <text evidence="1">The sequence shown here is derived from an EMBL/GenBank/DDBJ whole genome shotgun (WGS) entry which is preliminary data.</text>
</comment>
<protein>
    <submittedName>
        <fullName evidence="1">Ribonuclease H-like domain-containing protein</fullName>
    </submittedName>
</protein>
<sequence>MASTSSMSRTASDPDIEAYNASVFAAVLKMTQAASRLASQDLTYYRTAVPDVTGAIERCSNRLLAITNSLFRAAGGKVTVRNVEELVENWNKIGDLNDALFEKTDTYLDMFTNQKSEKTSVVAVAPSIPQSQSLKRKRGRLDSSIANANVVRPQLKFDTKPDNHDTSPFRPLLTEKPNALKSLEESLQMEYPKNDGQPYYLNPYQYEIEHAKFPKSMKRPCRPVDPMPFETTSAIWVDTPEKLRTMLKQLKNETEIAVDLEHHDNRSYIGFVCLLQISTRSQDYLIDTLVLRSELQVLNDVFTNPKIIKVFHGSNSDIIWLQRDFGLYVVGLFDTYHAAKVLNLEGKSLGYLLDIFSSFKASKEYQLADWRIRPLPQEMLNYARADTHFLLNIYDQLRNKLLASGADKLESVLANSRKECKQRYVRVPYDHEYGSGPIGWRSLSEKWAVTEEIMPMLKAITQWRDKMARTYDDSLIYVLPNRAIFGILKSKPITVPGVMGIIGKNISEAVKENVDELLKIIAANDPGVTRVDEDRESRMRETETDPDQNVTADLDINEEAAKEGLDVARKRTALAEELFSLSSPVIAAKSQFWGNIFDEVVQSK</sequence>
<evidence type="ECO:0000313" key="2">
    <source>
        <dbReference type="Proteomes" id="UP001489719"/>
    </source>
</evidence>
<proteinExistence type="predicted"/>
<dbReference type="Proteomes" id="UP001489719">
    <property type="component" value="Unassembled WGS sequence"/>
</dbReference>
<gene>
    <name evidence="1" type="ORF">V1517DRAFT_321778</name>
</gene>